<keyword evidence="7" id="KW-1185">Reference proteome</keyword>
<dbReference type="STRING" id="294671.YLM1_0539"/>
<proteinExistence type="predicted"/>
<dbReference type="SMART" id="SM00347">
    <property type="entry name" value="HTH_MARR"/>
    <property type="match status" value="1"/>
</dbReference>
<dbReference type="PATRIC" id="fig|294671.3.peg.559"/>
<sequence length="151" mass="17905">MIKKTNSGFYDYNRLGDLLFIFHKNHKNYLNNALAKYDLNLIQVLCMLKIYNEENLNQKDLSDSFYITKGAITKAIKKLEANKIIIKEQSKIDKRHNFLRLSKKGKELIPVIEEINNKWEEKMGLDDLDDEFFKTFIDLAFKSTELNDYEQ</sequence>
<evidence type="ECO:0000256" key="3">
    <source>
        <dbReference type="ARBA" id="ARBA00023163"/>
    </source>
</evidence>
<evidence type="ECO:0000313" key="5">
    <source>
        <dbReference type="EMBL" id="AMK15096.1"/>
    </source>
</evidence>
<reference evidence="8" key="4">
    <citation type="submission" date="2016-10" db="EMBL/GenBank/DDBJ databases">
        <authorList>
            <person name="Varghese N."/>
        </authorList>
    </citation>
    <scope>NUCLEOTIDE SEQUENCE [LARGE SCALE GENOMIC DNA]</scope>
    <source>
        <strain evidence="8">DSM 16632</strain>
    </source>
</reference>
<dbReference type="GO" id="GO:0003677">
    <property type="term" value="F:DNA binding"/>
    <property type="evidence" value="ECO:0007669"/>
    <property type="project" value="UniProtKB-KW"/>
</dbReference>
<reference evidence="5 7" key="1">
    <citation type="journal article" date="2016" name="Genome Announc.">
        <title>Draft Genome Sequence of the Rumen Methanogen Methanobrevibacter olleyae YLM1.</title>
        <authorList>
            <person name="Kelly W.J."/>
            <person name="Li D."/>
            <person name="Lambie S.C."/>
            <person name="Cox F."/>
            <person name="Attwood G.T."/>
            <person name="Altermann E."/>
            <person name="Leahy S.C."/>
        </authorList>
    </citation>
    <scope>NUCLEOTIDE SEQUENCE [LARGE SCALE GENOMIC DNA]</scope>
    <source>
        <strain evidence="5 7">YLM1</strain>
    </source>
</reference>
<keyword evidence="2 6" id="KW-0238">DNA-binding</keyword>
<dbReference type="InterPro" id="IPR036388">
    <property type="entry name" value="WH-like_DNA-bd_sf"/>
</dbReference>
<dbReference type="SUPFAM" id="SSF46785">
    <property type="entry name" value="Winged helix' DNA-binding domain"/>
    <property type="match status" value="1"/>
</dbReference>
<dbReference type="Gene3D" id="1.10.10.10">
    <property type="entry name" value="Winged helix-like DNA-binding domain superfamily/Winged helix DNA-binding domain"/>
    <property type="match status" value="1"/>
</dbReference>
<gene>
    <name evidence="6" type="ORF">SAMN02910297_01708</name>
    <name evidence="5" type="ORF">YLM1_0539</name>
</gene>
<dbReference type="RefSeq" id="WP_067146058.1">
    <property type="nucleotide sequence ID" value="NZ_CP014265.1"/>
</dbReference>
<dbReference type="PROSITE" id="PS50995">
    <property type="entry name" value="HTH_MARR_2"/>
    <property type="match status" value="1"/>
</dbReference>
<feature type="domain" description="HTH marR-type" evidence="4">
    <location>
        <begin position="12"/>
        <end position="151"/>
    </location>
</feature>
<dbReference type="Proteomes" id="UP000183442">
    <property type="component" value="Unassembled WGS sequence"/>
</dbReference>
<evidence type="ECO:0000259" key="4">
    <source>
        <dbReference type="PROSITE" id="PS50995"/>
    </source>
</evidence>
<organism evidence="5 7">
    <name type="scientific">Methanobrevibacter olleyae</name>
    <dbReference type="NCBI Taxonomy" id="294671"/>
    <lineage>
        <taxon>Archaea</taxon>
        <taxon>Methanobacteriati</taxon>
        <taxon>Methanobacteriota</taxon>
        <taxon>Methanomada group</taxon>
        <taxon>Methanobacteria</taxon>
        <taxon>Methanobacteriales</taxon>
        <taxon>Methanobacteriaceae</taxon>
        <taxon>Methanobrevibacter</taxon>
    </lineage>
</organism>
<dbReference type="OrthoDB" id="78028at2157"/>
<dbReference type="PANTHER" id="PTHR42756:SF1">
    <property type="entry name" value="TRANSCRIPTIONAL REPRESSOR OF EMRAB OPERON"/>
    <property type="match status" value="1"/>
</dbReference>
<dbReference type="GO" id="GO:0003700">
    <property type="term" value="F:DNA-binding transcription factor activity"/>
    <property type="evidence" value="ECO:0007669"/>
    <property type="project" value="InterPro"/>
</dbReference>
<evidence type="ECO:0000256" key="1">
    <source>
        <dbReference type="ARBA" id="ARBA00023015"/>
    </source>
</evidence>
<evidence type="ECO:0000313" key="6">
    <source>
        <dbReference type="EMBL" id="SFL76695.1"/>
    </source>
</evidence>
<protein>
    <submittedName>
        <fullName evidence="6">DNA-binding transcriptional regulator, MarR family</fullName>
    </submittedName>
    <submittedName>
        <fullName evidence="5">MarR family transcriptional regulator</fullName>
    </submittedName>
</protein>
<evidence type="ECO:0000256" key="2">
    <source>
        <dbReference type="ARBA" id="ARBA00023125"/>
    </source>
</evidence>
<dbReference type="PANTHER" id="PTHR42756">
    <property type="entry name" value="TRANSCRIPTIONAL REGULATOR, MARR"/>
    <property type="match status" value="1"/>
</dbReference>
<evidence type="ECO:0000313" key="7">
    <source>
        <dbReference type="Proteomes" id="UP000066376"/>
    </source>
</evidence>
<dbReference type="EMBL" id="FOTL01000036">
    <property type="protein sequence ID" value="SFL76695.1"/>
    <property type="molecule type" value="Genomic_DNA"/>
</dbReference>
<dbReference type="GeneID" id="28488839"/>
<dbReference type="AlphaFoldDB" id="A0A126QZ38"/>
<reference evidence="6" key="3">
    <citation type="submission" date="2016-10" db="EMBL/GenBank/DDBJ databases">
        <authorList>
            <person name="de Groot N.N."/>
        </authorList>
    </citation>
    <scope>NUCLEOTIDE SEQUENCE [LARGE SCALE GENOMIC DNA]</scope>
    <source>
        <strain evidence="6">DSM 16632</strain>
    </source>
</reference>
<keyword evidence="3" id="KW-0804">Transcription</keyword>
<accession>A0A126QZ38</accession>
<name>A0A126QZ38_METOL</name>
<dbReference type="InterPro" id="IPR000835">
    <property type="entry name" value="HTH_MarR-typ"/>
</dbReference>
<keyword evidence="1" id="KW-0805">Transcription regulation</keyword>
<dbReference type="EMBL" id="CP014265">
    <property type="protein sequence ID" value="AMK15096.1"/>
    <property type="molecule type" value="Genomic_DNA"/>
</dbReference>
<dbReference type="InterPro" id="IPR036390">
    <property type="entry name" value="WH_DNA-bd_sf"/>
</dbReference>
<reference evidence="7" key="2">
    <citation type="submission" date="2016-02" db="EMBL/GenBank/DDBJ databases">
        <title>The draft genome sequence of the rumen methanogen Methanobrevibacter olleyae YLM1.</title>
        <authorList>
            <consortium name="New Zealand Agricultural Greenhouse Gas Research Centre/Pastoral Greenhouse Gas Research Consortium"/>
            <person name="Kelly W.J."/>
            <person name="Li D."/>
            <person name="Lambie S.C."/>
            <person name="Attwood G.T."/>
            <person name="Altermann E."/>
            <person name="Leahy S.C."/>
        </authorList>
    </citation>
    <scope>NUCLEOTIDE SEQUENCE [LARGE SCALE GENOMIC DNA]</scope>
    <source>
        <strain evidence="7">YLM1</strain>
    </source>
</reference>
<dbReference type="KEGG" id="mol:YLM1_0539"/>
<evidence type="ECO:0000313" key="8">
    <source>
        <dbReference type="Proteomes" id="UP000183442"/>
    </source>
</evidence>
<dbReference type="Proteomes" id="UP000066376">
    <property type="component" value="Chromosome"/>
</dbReference>
<dbReference type="Pfam" id="PF01047">
    <property type="entry name" value="MarR"/>
    <property type="match status" value="1"/>
</dbReference>